<proteinExistence type="predicted"/>
<accession>A0AAV2QGN3</accession>
<evidence type="ECO:0000313" key="3">
    <source>
        <dbReference type="Proteomes" id="UP001497623"/>
    </source>
</evidence>
<keyword evidence="1" id="KW-0812">Transmembrane</keyword>
<dbReference type="AlphaFoldDB" id="A0AAV2QGN3"/>
<gene>
    <name evidence="2" type="ORF">MNOR_LOCUS12412</name>
</gene>
<sequence length="104" mass="12877">MTLKKCMLMKYIQSLIFWDKLDDDQDEYLMPKSMKLSLILAVKDISTFYKNHEFWKNQKSPCHFLECIFALFMLMFMTKIWSQALDWYWQRRQFLSPIKDFRIL</sequence>
<reference evidence="2 3" key="1">
    <citation type="submission" date="2024-05" db="EMBL/GenBank/DDBJ databases">
        <authorList>
            <person name="Wallberg A."/>
        </authorList>
    </citation>
    <scope>NUCLEOTIDE SEQUENCE [LARGE SCALE GENOMIC DNA]</scope>
</reference>
<dbReference type="Proteomes" id="UP001497623">
    <property type="component" value="Unassembled WGS sequence"/>
</dbReference>
<comment type="caution">
    <text evidence="2">The sequence shown here is derived from an EMBL/GenBank/DDBJ whole genome shotgun (WGS) entry which is preliminary data.</text>
</comment>
<keyword evidence="1" id="KW-1133">Transmembrane helix</keyword>
<name>A0AAV2QGN3_MEGNR</name>
<evidence type="ECO:0000313" key="2">
    <source>
        <dbReference type="EMBL" id="CAL4084405.1"/>
    </source>
</evidence>
<keyword evidence="3" id="KW-1185">Reference proteome</keyword>
<evidence type="ECO:0000256" key="1">
    <source>
        <dbReference type="SAM" id="Phobius"/>
    </source>
</evidence>
<feature type="transmembrane region" description="Helical" evidence="1">
    <location>
        <begin position="64"/>
        <end position="82"/>
    </location>
</feature>
<dbReference type="EMBL" id="CAXKWB010006790">
    <property type="protein sequence ID" value="CAL4084405.1"/>
    <property type="molecule type" value="Genomic_DNA"/>
</dbReference>
<organism evidence="2 3">
    <name type="scientific">Meganyctiphanes norvegica</name>
    <name type="common">Northern krill</name>
    <name type="synonym">Thysanopoda norvegica</name>
    <dbReference type="NCBI Taxonomy" id="48144"/>
    <lineage>
        <taxon>Eukaryota</taxon>
        <taxon>Metazoa</taxon>
        <taxon>Ecdysozoa</taxon>
        <taxon>Arthropoda</taxon>
        <taxon>Crustacea</taxon>
        <taxon>Multicrustacea</taxon>
        <taxon>Malacostraca</taxon>
        <taxon>Eumalacostraca</taxon>
        <taxon>Eucarida</taxon>
        <taxon>Euphausiacea</taxon>
        <taxon>Euphausiidae</taxon>
        <taxon>Meganyctiphanes</taxon>
    </lineage>
</organism>
<protein>
    <submittedName>
        <fullName evidence="2">Uncharacterized protein</fullName>
    </submittedName>
</protein>
<keyword evidence="1" id="KW-0472">Membrane</keyword>